<dbReference type="Pfam" id="PF00560">
    <property type="entry name" value="LRR_1"/>
    <property type="match status" value="5"/>
</dbReference>
<keyword evidence="9 15" id="KW-1133">Transmembrane helix</keyword>
<dbReference type="AlphaFoldDB" id="A0A8X8ZFP2"/>
<dbReference type="InterPro" id="IPR003591">
    <property type="entry name" value="Leu-rich_rpt_typical-subtyp"/>
</dbReference>
<evidence type="ECO:0000256" key="3">
    <source>
        <dbReference type="ARBA" id="ARBA00009613"/>
    </source>
</evidence>
<evidence type="ECO:0000259" key="16">
    <source>
        <dbReference type="Pfam" id="PF00056"/>
    </source>
</evidence>
<dbReference type="InterPro" id="IPR036291">
    <property type="entry name" value="NAD(P)-bd_dom_sf"/>
</dbReference>
<evidence type="ECO:0000256" key="8">
    <source>
        <dbReference type="ARBA" id="ARBA00022737"/>
    </source>
</evidence>
<dbReference type="FunFam" id="3.80.10.10:FF:000213">
    <property type="entry name" value="Tyrosine-sulfated glycopeptide receptor 1"/>
    <property type="match status" value="2"/>
</dbReference>
<dbReference type="FunFam" id="3.80.10.10:FF:000041">
    <property type="entry name" value="LRR receptor-like serine/threonine-protein kinase ERECTA"/>
    <property type="match status" value="1"/>
</dbReference>
<evidence type="ECO:0000256" key="10">
    <source>
        <dbReference type="ARBA" id="ARBA00023002"/>
    </source>
</evidence>
<evidence type="ECO:0000256" key="1">
    <source>
        <dbReference type="ARBA" id="ARBA00004251"/>
    </source>
</evidence>
<reference evidence="17" key="2">
    <citation type="submission" date="2020-08" db="EMBL/GenBank/DDBJ databases">
        <title>Plant Genome Project.</title>
        <authorList>
            <person name="Zhang R.-G."/>
        </authorList>
    </citation>
    <scope>NUCLEOTIDE SEQUENCE</scope>
    <source>
        <strain evidence="17">Huo1</strain>
        <tissue evidence="17">Leaf</tissue>
    </source>
</reference>
<dbReference type="GO" id="GO:0006952">
    <property type="term" value="P:defense response"/>
    <property type="evidence" value="ECO:0007669"/>
    <property type="project" value="UniProtKB-ARBA"/>
</dbReference>
<keyword evidence="18" id="KW-1185">Reference proteome</keyword>
<name>A0A8X8ZFP2_SALSN</name>
<evidence type="ECO:0000256" key="12">
    <source>
        <dbReference type="ARBA" id="ARBA00023170"/>
    </source>
</evidence>
<reference evidence="17" key="1">
    <citation type="submission" date="2018-01" db="EMBL/GenBank/DDBJ databases">
        <authorList>
            <person name="Mao J.F."/>
        </authorList>
    </citation>
    <scope>NUCLEOTIDE SEQUENCE</scope>
    <source>
        <strain evidence="17">Huo1</strain>
        <tissue evidence="17">Leaf</tissue>
    </source>
</reference>
<sequence>MAAVAELTQYTNTSHRFSSEVSYASSRISGLRRLHLRPIKNSGIRCSVTSNEVQAAPEAVKAEEVKKKAEFEEETKSWKKLVNIAVSGAAGMISNHLLFKLASGEVLGYDQPIALKLLGSERSLQALEGVAMELEDSLFPLLREVSIGIDPYEVFQDADWALLIGAKPRGPGMERAALLDINGQIFVEQGKALNAVASRDVKVLVVGNPCVWDWKIQLAWKIGSRTGVLVSKSNNPIVWPVQIFQYGSVSEAKVEGSEPVKRQSDRSISDNDLRLLSELALSISQGLEHWNGTGDCCEWKRVGCDDSGHVISLLLNSEGISGRIGESSALFQLTYLSRLGLSSNDFTTTEIPNQFHRLPNLAILDLSESGFKGPIPSTLANLTQLVELYLPTNFLTGSIPSFHNCKNLESIKLRDNNLMGSLSHLHFQGLTNLSRLDLSHNSLNGTIPHHLFTLPSIGVLHLSNNQFSGQIKEISILAYSNLAELYLSVNRIGGPIPNFFFQLRNMEIVYLSDNLFNGTFKLNKIRSLTILSELSLSNNNLSVDTTNMSSSSNLNLLHMSSCNLHDFPNLRNLSYLADLDLSNNHLRGDIPSWIWGSGMISLNLSLNLLTDLQKPYHIPTSLYTLDLHSNLLSCEFPLLRPDANANENESDYYFANFLFLANNRLTGVIPTSICSISRLMVLDLSFNNLIGSIPPCLLQESYYLKVLNLRGNNFIGVIPDTFNWECGLKTFDVSDNNLGGKIPKSLANCVELAVMNVGNNNFDDSFPCMALPESLKVLVLRSNRFHGELRCGKSWPDLQILDISSNHLSGTLDSLNFSSWRGMMLQSQAHLRRSPSDILNASYLYRDEVTIIVKNVEVRLVKIWPDFTCIDLSSNHFEKEIPDAIGSLTSLYLLNLSHNSLTHAIPRSLGALTELGSLDLSSNKLTGRIPDELTKLDFLSFLNLSYNHLTGLIPTSSHFQTFSADSFEGNAGLSGFPLNGSFNNRPPPGPSPSEDSEPKEEEIEWEYVFAASGYVVGFGSIAWILLCCRSLRERYFEKIEEVADKIFFERGRRKRRHERRVRRRREERNAVRRRHHQ</sequence>
<feature type="region of interest" description="Disordered" evidence="14">
    <location>
        <begin position="1058"/>
        <end position="1077"/>
    </location>
</feature>
<comment type="subcellular location">
    <subcellularLocation>
        <location evidence="1">Cell membrane</location>
        <topology evidence="1">Single-pass type I membrane protein</topology>
    </subcellularLocation>
</comment>
<evidence type="ECO:0000256" key="15">
    <source>
        <dbReference type="SAM" id="Phobius"/>
    </source>
</evidence>
<keyword evidence="7" id="KW-0732">Signal</keyword>
<evidence type="ECO:0000313" key="18">
    <source>
        <dbReference type="Proteomes" id="UP000298416"/>
    </source>
</evidence>
<evidence type="ECO:0000256" key="14">
    <source>
        <dbReference type="SAM" id="MobiDB-lite"/>
    </source>
</evidence>
<proteinExistence type="inferred from homology"/>
<evidence type="ECO:0000256" key="11">
    <source>
        <dbReference type="ARBA" id="ARBA00023136"/>
    </source>
</evidence>
<dbReference type="Gene3D" id="3.40.50.720">
    <property type="entry name" value="NAD(P)-binding Rossmann-like Domain"/>
    <property type="match status" value="1"/>
</dbReference>
<dbReference type="Gene3D" id="3.80.10.10">
    <property type="entry name" value="Ribonuclease Inhibitor"/>
    <property type="match status" value="3"/>
</dbReference>
<dbReference type="PANTHER" id="PTHR48061:SF2">
    <property type="entry name" value="RECEPTOR LIKE PROTEIN 30-LIKE"/>
    <property type="match status" value="1"/>
</dbReference>
<dbReference type="SUPFAM" id="SSF51735">
    <property type="entry name" value="NAD(P)-binding Rossmann-fold domains"/>
    <property type="match status" value="1"/>
</dbReference>
<keyword evidence="12" id="KW-0675">Receptor</keyword>
<comment type="caution">
    <text evidence="17">The sequence shown here is derived from an EMBL/GenBank/DDBJ whole genome shotgun (WGS) entry which is preliminary data.</text>
</comment>
<keyword evidence="8" id="KW-0677">Repeat</keyword>
<evidence type="ECO:0000256" key="2">
    <source>
        <dbReference type="ARBA" id="ARBA00009592"/>
    </source>
</evidence>
<organism evidence="17">
    <name type="scientific">Salvia splendens</name>
    <name type="common">Scarlet sage</name>
    <dbReference type="NCBI Taxonomy" id="180675"/>
    <lineage>
        <taxon>Eukaryota</taxon>
        <taxon>Viridiplantae</taxon>
        <taxon>Streptophyta</taxon>
        <taxon>Embryophyta</taxon>
        <taxon>Tracheophyta</taxon>
        <taxon>Spermatophyta</taxon>
        <taxon>Magnoliopsida</taxon>
        <taxon>eudicotyledons</taxon>
        <taxon>Gunneridae</taxon>
        <taxon>Pentapetalae</taxon>
        <taxon>asterids</taxon>
        <taxon>lamiids</taxon>
        <taxon>Lamiales</taxon>
        <taxon>Lamiaceae</taxon>
        <taxon>Nepetoideae</taxon>
        <taxon>Mentheae</taxon>
        <taxon>Salviinae</taxon>
        <taxon>Salvia</taxon>
        <taxon>Salvia subgen. Calosphace</taxon>
        <taxon>core Calosphace</taxon>
    </lineage>
</organism>
<accession>A0A8X8ZFP2</accession>
<dbReference type="EMBL" id="PNBA02000014">
    <property type="protein sequence ID" value="KAG6402239.1"/>
    <property type="molecule type" value="Genomic_DNA"/>
</dbReference>
<feature type="domain" description="Lactate/malate dehydrogenase N-terminal" evidence="16">
    <location>
        <begin position="83"/>
        <end position="224"/>
    </location>
</feature>
<evidence type="ECO:0000256" key="5">
    <source>
        <dbReference type="ARBA" id="ARBA00022614"/>
    </source>
</evidence>
<keyword evidence="11 15" id="KW-0472">Membrane</keyword>
<evidence type="ECO:0000256" key="7">
    <source>
        <dbReference type="ARBA" id="ARBA00022729"/>
    </source>
</evidence>
<dbReference type="GO" id="GO:0005886">
    <property type="term" value="C:plasma membrane"/>
    <property type="evidence" value="ECO:0007669"/>
    <property type="project" value="UniProtKB-SubCell"/>
</dbReference>
<evidence type="ECO:0000256" key="13">
    <source>
        <dbReference type="ARBA" id="ARBA00023180"/>
    </source>
</evidence>
<keyword evidence="6 15" id="KW-0812">Transmembrane</keyword>
<dbReference type="PANTHER" id="PTHR48061">
    <property type="entry name" value="LEUCINE-RICH REPEAT RECEPTOR PROTEIN KINASE EMS1-LIKE-RELATED"/>
    <property type="match status" value="1"/>
</dbReference>
<dbReference type="InterPro" id="IPR032675">
    <property type="entry name" value="LRR_dom_sf"/>
</dbReference>
<evidence type="ECO:0000256" key="4">
    <source>
        <dbReference type="ARBA" id="ARBA00022475"/>
    </source>
</evidence>
<dbReference type="Proteomes" id="UP000298416">
    <property type="component" value="Unassembled WGS sequence"/>
</dbReference>
<comment type="similarity">
    <text evidence="2">Belongs to the RLP family.</text>
</comment>
<keyword evidence="5" id="KW-0433">Leucine-rich repeat</keyword>
<keyword evidence="10" id="KW-0560">Oxidoreductase</keyword>
<gene>
    <name evidence="17" type="ORF">SASPL_139115</name>
</gene>
<comment type="similarity">
    <text evidence="3">Belongs to the LDH/MDH superfamily. MDH type 2 family.</text>
</comment>
<keyword evidence="4" id="KW-1003">Cell membrane</keyword>
<dbReference type="InterPro" id="IPR046956">
    <property type="entry name" value="RLP23-like"/>
</dbReference>
<dbReference type="InterPro" id="IPR001611">
    <property type="entry name" value="Leu-rich_rpt"/>
</dbReference>
<evidence type="ECO:0000313" key="17">
    <source>
        <dbReference type="EMBL" id="KAG6402239.1"/>
    </source>
</evidence>
<dbReference type="GO" id="GO:0051707">
    <property type="term" value="P:response to other organism"/>
    <property type="evidence" value="ECO:0007669"/>
    <property type="project" value="UniProtKB-ARBA"/>
</dbReference>
<evidence type="ECO:0000256" key="9">
    <source>
        <dbReference type="ARBA" id="ARBA00022989"/>
    </source>
</evidence>
<dbReference type="GO" id="GO:0016491">
    <property type="term" value="F:oxidoreductase activity"/>
    <property type="evidence" value="ECO:0007669"/>
    <property type="project" value="UniProtKB-KW"/>
</dbReference>
<keyword evidence="13" id="KW-0325">Glycoprotein</keyword>
<dbReference type="Pfam" id="PF00056">
    <property type="entry name" value="Ldh_1_N"/>
    <property type="match status" value="1"/>
</dbReference>
<dbReference type="SMART" id="SM00369">
    <property type="entry name" value="LRR_TYP"/>
    <property type="match status" value="7"/>
</dbReference>
<feature type="transmembrane region" description="Helical" evidence="15">
    <location>
        <begin position="1007"/>
        <end position="1028"/>
    </location>
</feature>
<protein>
    <recommendedName>
        <fullName evidence="16">Lactate/malate dehydrogenase N-terminal domain-containing protein</fullName>
    </recommendedName>
</protein>
<dbReference type="Pfam" id="PF13855">
    <property type="entry name" value="LRR_8"/>
    <property type="match status" value="2"/>
</dbReference>
<evidence type="ECO:0000256" key="6">
    <source>
        <dbReference type="ARBA" id="ARBA00022692"/>
    </source>
</evidence>
<dbReference type="SUPFAM" id="SSF52058">
    <property type="entry name" value="L domain-like"/>
    <property type="match status" value="2"/>
</dbReference>
<dbReference type="InterPro" id="IPR001236">
    <property type="entry name" value="Lactate/malate_DH_N"/>
</dbReference>
<feature type="region of interest" description="Disordered" evidence="14">
    <location>
        <begin position="978"/>
        <end position="998"/>
    </location>
</feature>
<dbReference type="FunFam" id="3.40.50.720:FF:000144">
    <property type="entry name" value="Malate dehydrogenase [NADP]"/>
    <property type="match status" value="1"/>
</dbReference>
<dbReference type="PRINTS" id="PR00019">
    <property type="entry name" value="LEURICHRPT"/>
</dbReference>